<dbReference type="Proteomes" id="UP000886523">
    <property type="component" value="Unassembled WGS sequence"/>
</dbReference>
<dbReference type="OrthoDB" id="3332782at2759"/>
<dbReference type="AlphaFoldDB" id="A0A9P6B9T0"/>
<evidence type="ECO:0000313" key="3">
    <source>
        <dbReference type="Proteomes" id="UP000886523"/>
    </source>
</evidence>
<feature type="domain" description="DUF6593" evidence="1">
    <location>
        <begin position="18"/>
        <end position="109"/>
    </location>
</feature>
<gene>
    <name evidence="2" type="ORF">BS47DRAFT_1336025</name>
</gene>
<organism evidence="2 3">
    <name type="scientific">Hydnum rufescens UP504</name>
    <dbReference type="NCBI Taxonomy" id="1448309"/>
    <lineage>
        <taxon>Eukaryota</taxon>
        <taxon>Fungi</taxon>
        <taxon>Dikarya</taxon>
        <taxon>Basidiomycota</taxon>
        <taxon>Agaricomycotina</taxon>
        <taxon>Agaricomycetes</taxon>
        <taxon>Cantharellales</taxon>
        <taxon>Hydnaceae</taxon>
        <taxon>Hydnum</taxon>
    </lineage>
</organism>
<dbReference type="InterPro" id="IPR046528">
    <property type="entry name" value="DUF6593"/>
</dbReference>
<evidence type="ECO:0000259" key="1">
    <source>
        <dbReference type="Pfam" id="PF20236"/>
    </source>
</evidence>
<protein>
    <recommendedName>
        <fullName evidence="1">DUF6593 domain-containing protein</fullName>
    </recommendedName>
</protein>
<dbReference type="EMBL" id="MU128912">
    <property type="protein sequence ID" value="KAF9520383.1"/>
    <property type="molecule type" value="Genomic_DNA"/>
</dbReference>
<accession>A0A9P6B9T0</accession>
<sequence>MPPFPVSELLVMSWSAGNPRDSSLFTSWGVLYRFETAPERRKTVTTIWRAISETKQERVARFEWNSDGDLGRALIGRSSIPMADLVRRFGPASTMWTGPDGYEYTWTPSTTTPTEILVSPSHSHV</sequence>
<name>A0A9P6B9T0_9AGAM</name>
<reference evidence="2" key="1">
    <citation type="journal article" date="2020" name="Nat. Commun.">
        <title>Large-scale genome sequencing of mycorrhizal fungi provides insights into the early evolution of symbiotic traits.</title>
        <authorList>
            <person name="Miyauchi S."/>
            <person name="Kiss E."/>
            <person name="Kuo A."/>
            <person name="Drula E."/>
            <person name="Kohler A."/>
            <person name="Sanchez-Garcia M."/>
            <person name="Morin E."/>
            <person name="Andreopoulos B."/>
            <person name="Barry K.W."/>
            <person name="Bonito G."/>
            <person name="Buee M."/>
            <person name="Carver A."/>
            <person name="Chen C."/>
            <person name="Cichocki N."/>
            <person name="Clum A."/>
            <person name="Culley D."/>
            <person name="Crous P.W."/>
            <person name="Fauchery L."/>
            <person name="Girlanda M."/>
            <person name="Hayes R.D."/>
            <person name="Keri Z."/>
            <person name="LaButti K."/>
            <person name="Lipzen A."/>
            <person name="Lombard V."/>
            <person name="Magnuson J."/>
            <person name="Maillard F."/>
            <person name="Murat C."/>
            <person name="Nolan M."/>
            <person name="Ohm R.A."/>
            <person name="Pangilinan J."/>
            <person name="Pereira M.F."/>
            <person name="Perotto S."/>
            <person name="Peter M."/>
            <person name="Pfister S."/>
            <person name="Riley R."/>
            <person name="Sitrit Y."/>
            <person name="Stielow J.B."/>
            <person name="Szollosi G."/>
            <person name="Zifcakova L."/>
            <person name="Stursova M."/>
            <person name="Spatafora J.W."/>
            <person name="Tedersoo L."/>
            <person name="Vaario L.M."/>
            <person name="Yamada A."/>
            <person name="Yan M."/>
            <person name="Wang P."/>
            <person name="Xu J."/>
            <person name="Bruns T."/>
            <person name="Baldrian P."/>
            <person name="Vilgalys R."/>
            <person name="Dunand C."/>
            <person name="Henrissat B."/>
            <person name="Grigoriev I.V."/>
            <person name="Hibbett D."/>
            <person name="Nagy L.G."/>
            <person name="Martin F.M."/>
        </authorList>
    </citation>
    <scope>NUCLEOTIDE SEQUENCE</scope>
    <source>
        <strain evidence="2">UP504</strain>
    </source>
</reference>
<dbReference type="Pfam" id="PF20236">
    <property type="entry name" value="DUF6593"/>
    <property type="match status" value="1"/>
</dbReference>
<comment type="caution">
    <text evidence="2">The sequence shown here is derived from an EMBL/GenBank/DDBJ whole genome shotgun (WGS) entry which is preliminary data.</text>
</comment>
<proteinExistence type="predicted"/>
<evidence type="ECO:0000313" key="2">
    <source>
        <dbReference type="EMBL" id="KAF9520383.1"/>
    </source>
</evidence>
<keyword evidence="3" id="KW-1185">Reference proteome</keyword>